<dbReference type="Proteomes" id="UP001071777">
    <property type="component" value="Unassembled WGS sequence"/>
</dbReference>
<reference evidence="1" key="1">
    <citation type="submission" date="2022-10" db="EMBL/GenBank/DDBJ databases">
        <title>Adaptive evolution leads to modifications in subtelomeric GC content in a zoonotic Cryptosporidium species.</title>
        <authorList>
            <person name="Li J."/>
            <person name="Feng Y."/>
            <person name="Xiao L."/>
        </authorList>
    </citation>
    <scope>NUCLEOTIDE SEQUENCE</scope>
    <source>
        <strain evidence="1">25894</strain>
    </source>
</reference>
<name>A0ABQ8PA42_9CRYT</name>
<gene>
    <name evidence="1" type="ORF">OJ252_705</name>
</gene>
<proteinExistence type="predicted"/>
<evidence type="ECO:0000313" key="2">
    <source>
        <dbReference type="Proteomes" id="UP001071777"/>
    </source>
</evidence>
<protein>
    <submittedName>
        <fullName evidence="1">Uncharacterized protein</fullName>
    </submittedName>
</protein>
<evidence type="ECO:0000313" key="1">
    <source>
        <dbReference type="EMBL" id="KAJ1614293.1"/>
    </source>
</evidence>
<comment type="caution">
    <text evidence="1">The sequence shown here is derived from an EMBL/GenBank/DDBJ whole genome shotgun (WGS) entry which is preliminary data.</text>
</comment>
<keyword evidence="2" id="KW-1185">Reference proteome</keyword>
<sequence length="544" mass="61283">MPELITENETGRLRHYSSHGGFGIPRYAGELVVVRFERSRTCLNGGEDHGYDSWKLPADVNCNIWMMDSIGEFIDCVLDSENPSLDGCISVASETESYLPRARIDLNAVQASGTGIVIVTLNTKSSSIYEVMKNLTVYLDVVNPSIFRDKENVSKMEDREVWNIFSFSPVEDKSIYDIDEDWNNIAVMMFFIYADRWHMKPLSHMNLVNGLSEKIKDSKNLCYAMNNIILRDLELPEGCRSIRSLLLGDSGSSGSSGNSGERIENRILGLDDSDDINLDGPLLLKHSSSITDYKFLLSKLKERKDYLKEFLTKNKEKIVQGKVLIDQDGNVKYCNSTDLNSNGKKVPAEDTFVEDSESEFYPQPATLESTSKDIQVLKQDISEIQLQLVGIMDMFMAAVPASFTVQGTANEITYKSLLEEIQYMESALILHRQSLKANKSDAASQFVVTDSEQLAALQPVISNSGYSQFIDRMESLRQSIELYGVKSREAVIDNKSLLPESREFAFNKIKSLEIRFDQLNHEFNNFLFTVSCSSIPSHISSMSK</sequence>
<organism evidence="1 2">
    <name type="scientific">Cryptosporidium canis</name>
    <dbReference type="NCBI Taxonomy" id="195482"/>
    <lineage>
        <taxon>Eukaryota</taxon>
        <taxon>Sar</taxon>
        <taxon>Alveolata</taxon>
        <taxon>Apicomplexa</taxon>
        <taxon>Conoidasida</taxon>
        <taxon>Coccidia</taxon>
        <taxon>Eucoccidiorida</taxon>
        <taxon>Eimeriorina</taxon>
        <taxon>Cryptosporidiidae</taxon>
        <taxon>Cryptosporidium</taxon>
    </lineage>
</organism>
<dbReference type="EMBL" id="JAPCXB010000024">
    <property type="protein sequence ID" value="KAJ1614293.1"/>
    <property type="molecule type" value="Genomic_DNA"/>
</dbReference>
<accession>A0ABQ8PA42</accession>